<name>A0AAV9MTH7_9EURO</name>
<dbReference type="AlphaFoldDB" id="A0AAV9MTH7"/>
<dbReference type="SUPFAM" id="SSF55729">
    <property type="entry name" value="Acyl-CoA N-acyltransferases (Nat)"/>
    <property type="match status" value="1"/>
</dbReference>
<dbReference type="InterPro" id="IPR016181">
    <property type="entry name" value="Acyl_CoA_acyltransferase"/>
</dbReference>
<comment type="caution">
    <text evidence="2">The sequence shown here is derived from an EMBL/GenBank/DDBJ whole genome shotgun (WGS) entry which is preliminary data.</text>
</comment>
<proteinExistence type="predicted"/>
<evidence type="ECO:0000313" key="3">
    <source>
        <dbReference type="Proteomes" id="UP001358417"/>
    </source>
</evidence>
<accession>A0AAV9MTH7</accession>
<dbReference type="PROSITE" id="PS51186">
    <property type="entry name" value="GNAT"/>
    <property type="match status" value="1"/>
</dbReference>
<reference evidence="2 3" key="1">
    <citation type="submission" date="2023-08" db="EMBL/GenBank/DDBJ databases">
        <title>Black Yeasts Isolated from many extreme environments.</title>
        <authorList>
            <person name="Coleine C."/>
            <person name="Stajich J.E."/>
            <person name="Selbmann L."/>
        </authorList>
    </citation>
    <scope>NUCLEOTIDE SEQUENCE [LARGE SCALE GENOMIC DNA]</scope>
    <source>
        <strain evidence="2 3">CCFEE 5792</strain>
    </source>
</reference>
<sequence>MPAFVLLPASPSDLEAVARVQFAACATDPGFCAIFPKGGTLSSITHFVQSYEEDMDNDPSYHIMIVKEAMSGEVASFAIWHFFPPRSGDEIDRELLLDDFPLPNDANREIGCRLMRNSIRKRHELATAFIGLERPYVFLAALGTSPKYQRQGAGAKLLEWGLERADDRGLAVYVEGTPAAAHLYKANGFREIETLKLELKLAPESTEEHSNVCMIRDPQT</sequence>
<feature type="domain" description="N-acetyltransferase" evidence="1">
    <location>
        <begin position="64"/>
        <end position="219"/>
    </location>
</feature>
<evidence type="ECO:0000313" key="2">
    <source>
        <dbReference type="EMBL" id="KAK5044912.1"/>
    </source>
</evidence>
<dbReference type="EMBL" id="JAVRRD010000041">
    <property type="protein sequence ID" value="KAK5044912.1"/>
    <property type="molecule type" value="Genomic_DNA"/>
</dbReference>
<dbReference type="GO" id="GO:0016747">
    <property type="term" value="F:acyltransferase activity, transferring groups other than amino-acyl groups"/>
    <property type="evidence" value="ECO:0007669"/>
    <property type="project" value="InterPro"/>
</dbReference>
<dbReference type="RefSeq" id="XP_064700556.1">
    <property type="nucleotide sequence ID" value="XM_064853821.1"/>
</dbReference>
<organism evidence="2 3">
    <name type="scientific">Exophiala bonariae</name>
    <dbReference type="NCBI Taxonomy" id="1690606"/>
    <lineage>
        <taxon>Eukaryota</taxon>
        <taxon>Fungi</taxon>
        <taxon>Dikarya</taxon>
        <taxon>Ascomycota</taxon>
        <taxon>Pezizomycotina</taxon>
        <taxon>Eurotiomycetes</taxon>
        <taxon>Chaetothyriomycetidae</taxon>
        <taxon>Chaetothyriales</taxon>
        <taxon>Herpotrichiellaceae</taxon>
        <taxon>Exophiala</taxon>
    </lineage>
</organism>
<dbReference type="PANTHER" id="PTHR42791">
    <property type="entry name" value="GNAT FAMILY ACETYLTRANSFERASE"/>
    <property type="match status" value="1"/>
</dbReference>
<dbReference type="Gene3D" id="3.40.630.30">
    <property type="match status" value="1"/>
</dbReference>
<dbReference type="InterPro" id="IPR000182">
    <property type="entry name" value="GNAT_dom"/>
</dbReference>
<dbReference type="Pfam" id="PF00583">
    <property type="entry name" value="Acetyltransf_1"/>
    <property type="match status" value="1"/>
</dbReference>
<evidence type="ECO:0000259" key="1">
    <source>
        <dbReference type="PROSITE" id="PS51186"/>
    </source>
</evidence>
<gene>
    <name evidence="2" type="ORF">LTR84_010284</name>
</gene>
<dbReference type="CDD" id="cd04301">
    <property type="entry name" value="NAT_SF"/>
    <property type="match status" value="1"/>
</dbReference>
<dbReference type="Proteomes" id="UP001358417">
    <property type="component" value="Unassembled WGS sequence"/>
</dbReference>
<dbReference type="GeneID" id="89978442"/>
<keyword evidence="3" id="KW-1185">Reference proteome</keyword>
<dbReference type="InterPro" id="IPR052523">
    <property type="entry name" value="Trichothecene_AcTrans"/>
</dbReference>
<protein>
    <recommendedName>
        <fullName evidence="1">N-acetyltransferase domain-containing protein</fullName>
    </recommendedName>
</protein>
<dbReference type="PANTHER" id="PTHR42791:SF17">
    <property type="entry name" value="ACETYLTRANSFERASE, GNAT FAMILY FAMILY (AFU_ORTHOLOGUE AFUA_8G05690)"/>
    <property type="match status" value="1"/>
</dbReference>